<dbReference type="InterPro" id="IPR012349">
    <property type="entry name" value="Split_barrel_FMN-bd"/>
</dbReference>
<dbReference type="Pfam" id="PF20766">
    <property type="entry name" value="DUF447_C"/>
    <property type="match status" value="1"/>
</dbReference>
<dbReference type="SUPFAM" id="SSF50475">
    <property type="entry name" value="FMN-binding split barrel"/>
    <property type="match status" value="1"/>
</dbReference>
<dbReference type="RefSeq" id="WP_179293873.1">
    <property type="nucleotide sequence ID" value="NZ_FZMP01000112.1"/>
</dbReference>
<feature type="domain" description="DUF447" evidence="1">
    <location>
        <begin position="14"/>
        <end position="125"/>
    </location>
</feature>
<evidence type="ECO:0000313" key="4">
    <source>
        <dbReference type="Proteomes" id="UP000218615"/>
    </source>
</evidence>
<gene>
    <name evidence="3" type="ORF">MNV_20063</name>
</gene>
<accession>A0A284VNA9</accession>
<dbReference type="InterPro" id="IPR007386">
    <property type="entry name" value="DUF447_N"/>
</dbReference>
<proteinExistence type="predicted"/>
<sequence length="191" mass="21408">MIDIEEYGIHEGISEIILTTISPGGVPNAAPMGLHRKDGRLFARIYNSKTLDNILSKPIAAANIVDDPVLFVQSALSDIESERFELVDSFPLLKDTLGWIIFDCTCKKGENISVVELSPVKGKITARKLQPINRGFNAVIEAAIHATRYVVLKEQKYFDCIEYYNSIVKKCGGEREKNAMRLLYEFIGIQK</sequence>
<dbReference type="Pfam" id="PF04289">
    <property type="entry name" value="DUF447_N"/>
    <property type="match status" value="1"/>
</dbReference>
<organism evidence="3 4">
    <name type="scientific">Candidatus Methanoperedens nitratireducens</name>
    <dbReference type="NCBI Taxonomy" id="1392998"/>
    <lineage>
        <taxon>Archaea</taxon>
        <taxon>Methanobacteriati</taxon>
        <taxon>Methanobacteriota</taxon>
        <taxon>Stenosarchaea group</taxon>
        <taxon>Methanomicrobia</taxon>
        <taxon>Methanosarcinales</taxon>
        <taxon>ANME-2 cluster</taxon>
        <taxon>Candidatus Methanoperedentaceae</taxon>
        <taxon>Candidatus Methanoperedens</taxon>
    </lineage>
</organism>
<protein>
    <recommendedName>
        <fullName evidence="5">DUF447 family protein</fullName>
    </recommendedName>
</protein>
<feature type="domain" description="DUF447" evidence="2">
    <location>
        <begin position="133"/>
        <end position="185"/>
    </location>
</feature>
<dbReference type="InterPro" id="IPR049288">
    <property type="entry name" value="DUF447_C"/>
</dbReference>
<dbReference type="OrthoDB" id="146030at2157"/>
<dbReference type="EMBL" id="FZMP01000112">
    <property type="protein sequence ID" value="SNQ60687.1"/>
    <property type="molecule type" value="Genomic_DNA"/>
</dbReference>
<evidence type="ECO:0008006" key="5">
    <source>
        <dbReference type="Google" id="ProtNLM"/>
    </source>
</evidence>
<keyword evidence="4" id="KW-1185">Reference proteome</keyword>
<dbReference type="Gene3D" id="1.20.58.290">
    <property type="entry name" value="Hypothetical membrane protein ta0354_69_121"/>
    <property type="match status" value="1"/>
</dbReference>
<evidence type="ECO:0000259" key="2">
    <source>
        <dbReference type="Pfam" id="PF20766"/>
    </source>
</evidence>
<dbReference type="AlphaFoldDB" id="A0A284VNA9"/>
<evidence type="ECO:0000313" key="3">
    <source>
        <dbReference type="EMBL" id="SNQ60687.1"/>
    </source>
</evidence>
<evidence type="ECO:0000259" key="1">
    <source>
        <dbReference type="Pfam" id="PF04289"/>
    </source>
</evidence>
<dbReference type="STRING" id="1392998.ANME2D_00350"/>
<dbReference type="Proteomes" id="UP000218615">
    <property type="component" value="Unassembled WGS sequence"/>
</dbReference>
<reference evidence="4" key="1">
    <citation type="submission" date="2017-06" db="EMBL/GenBank/DDBJ databases">
        <authorList>
            <person name="Cremers G."/>
        </authorList>
    </citation>
    <scope>NUCLEOTIDE SEQUENCE [LARGE SCALE GENOMIC DNA]</scope>
</reference>
<dbReference type="Gene3D" id="2.30.110.10">
    <property type="entry name" value="Electron Transport, Fmn-binding Protein, Chain A"/>
    <property type="match status" value="1"/>
</dbReference>
<name>A0A284VNA9_9EURY</name>